<keyword evidence="3" id="KW-1185">Reference proteome</keyword>
<dbReference type="Proteomes" id="UP000635477">
    <property type="component" value="Unassembled WGS sequence"/>
</dbReference>
<sequence length="126" mass="13736">MQTCRAVEAAQMLAVPGSPKPDRLSLEHGVGSGTAIGYSDGGWPRTRNWRERVKISGCLFPGRRGEEFDGCEMDCYQVVLFIKPSGVRDLAAQSELFMCPAAAGNGVGPAGRESSRIYKEKEELKR</sequence>
<evidence type="ECO:0000313" key="2">
    <source>
        <dbReference type="EMBL" id="KAF4977709.1"/>
    </source>
</evidence>
<evidence type="ECO:0000256" key="1">
    <source>
        <dbReference type="SAM" id="MobiDB-lite"/>
    </source>
</evidence>
<evidence type="ECO:0000313" key="3">
    <source>
        <dbReference type="Proteomes" id="UP000635477"/>
    </source>
</evidence>
<proteinExistence type="predicted"/>
<accession>A0A8H4UIY6</accession>
<dbReference type="EMBL" id="JABEYC010000421">
    <property type="protein sequence ID" value="KAF4977709.1"/>
    <property type="molecule type" value="Genomic_DNA"/>
</dbReference>
<organism evidence="2 3">
    <name type="scientific">Fusarium zealandicum</name>
    <dbReference type="NCBI Taxonomy" id="1053134"/>
    <lineage>
        <taxon>Eukaryota</taxon>
        <taxon>Fungi</taxon>
        <taxon>Dikarya</taxon>
        <taxon>Ascomycota</taxon>
        <taxon>Pezizomycotina</taxon>
        <taxon>Sordariomycetes</taxon>
        <taxon>Hypocreomycetidae</taxon>
        <taxon>Hypocreales</taxon>
        <taxon>Nectriaceae</taxon>
        <taxon>Fusarium</taxon>
        <taxon>Fusarium staphyleae species complex</taxon>
    </lineage>
</organism>
<protein>
    <submittedName>
        <fullName evidence="2">Uncharacterized protein</fullName>
    </submittedName>
</protein>
<gene>
    <name evidence="2" type="ORF">FZEAL_5803</name>
</gene>
<feature type="region of interest" description="Disordered" evidence="1">
    <location>
        <begin position="105"/>
        <end position="126"/>
    </location>
</feature>
<reference evidence="2" key="1">
    <citation type="journal article" date="2020" name="BMC Genomics">
        <title>Correction to: Identification and distribution of gene clusters required for synthesis of sphingolipid metabolism inhibitors in diverse species of the filamentous fungus Fusarium.</title>
        <authorList>
            <person name="Kim H.S."/>
            <person name="Lohmar J.M."/>
            <person name="Busman M."/>
            <person name="Brown D.W."/>
            <person name="Naumann T.A."/>
            <person name="Divon H.H."/>
            <person name="Lysoe E."/>
            <person name="Uhlig S."/>
            <person name="Proctor R.H."/>
        </authorList>
    </citation>
    <scope>NUCLEOTIDE SEQUENCE</scope>
    <source>
        <strain evidence="2">NRRL 22465</strain>
    </source>
</reference>
<feature type="compositionally biased region" description="Basic and acidic residues" evidence="1">
    <location>
        <begin position="113"/>
        <end position="126"/>
    </location>
</feature>
<dbReference type="AlphaFoldDB" id="A0A8H4UIY6"/>
<comment type="caution">
    <text evidence="2">The sequence shown here is derived from an EMBL/GenBank/DDBJ whole genome shotgun (WGS) entry which is preliminary data.</text>
</comment>
<reference evidence="2" key="2">
    <citation type="submission" date="2020-05" db="EMBL/GenBank/DDBJ databases">
        <authorList>
            <person name="Kim H.-S."/>
            <person name="Proctor R.H."/>
            <person name="Brown D.W."/>
        </authorList>
    </citation>
    <scope>NUCLEOTIDE SEQUENCE</scope>
    <source>
        <strain evidence="2">NRRL 22465</strain>
    </source>
</reference>
<name>A0A8H4UIY6_9HYPO</name>